<dbReference type="AlphaFoldDB" id="L8BAM6"/>
<feature type="region of interest" description="Disordered" evidence="1">
    <location>
        <begin position="48"/>
        <end position="73"/>
    </location>
</feature>
<evidence type="ECO:0000313" key="2">
    <source>
        <dbReference type="EMBL" id="CCF78636.1"/>
    </source>
</evidence>
<evidence type="ECO:0000256" key="1">
    <source>
        <dbReference type="SAM" id="MobiDB-lite"/>
    </source>
</evidence>
<dbReference type="EMBL" id="FO082878">
    <property type="protein sequence ID" value="CCF78636.1"/>
    <property type="molecule type" value="Genomic_DNA"/>
</dbReference>
<gene>
    <name evidence="2" type="ORF">RGS1_70342</name>
</gene>
<reference evidence="2" key="1">
    <citation type="submission" date="2012-02" db="EMBL/GenBank/DDBJ databases">
        <authorList>
            <person name="Genoscope - CEA"/>
        </authorList>
    </citation>
    <scope>NUCLEOTIDE SEQUENCE</scope>
    <source>
        <strain evidence="2">S1</strain>
    </source>
</reference>
<sequence length="417" mass="44837">MDRRDSLPTDSPLAADSATLDAAIHYCRANPDLARVAEELRSIGHGYAAGTATAPGTSALPRPRPESAPLAAPPSVARATPEATLRACLADAQQELEDAYLGLRDLQSQIRSGLGAGSGGARAGHVRPVAVTPTSLRLELRTIEFPRLRSLARLELQLLLAGGQPALRVFATGEAPEVIQAWRPDGADAGLEYMQFQPTRADDRQRLQFLGAADWQVVAGLTALLARQVPDLGEAVTPAVALAARRLQRQLNELPSRFRYDALWVAADPDGTVTIRFAAAGYGQMTLGDVTLRWSRDGLRWRRDTRQDDAPLAGWPMDDAGTPAPDWQLPVADGRTGAQQREAWRELTDNDKAMVLAVLDALPGAARLGAEAFNAPAARREELARLAPAWLRQGQAAASGHVRRLARLPVVGQLFRG</sequence>
<accession>L8BAM6</accession>
<feature type="compositionally biased region" description="Low complexity" evidence="1">
    <location>
        <begin position="48"/>
        <end position="59"/>
    </location>
</feature>
<name>L8BAM6_RUBGE</name>
<proteinExistence type="predicted"/>
<organism evidence="2">
    <name type="scientific">Rubrivivax gelatinosus S1</name>
    <dbReference type="NCBI Taxonomy" id="1138313"/>
    <lineage>
        <taxon>Bacteria</taxon>
        <taxon>Pseudomonadati</taxon>
        <taxon>Pseudomonadota</taxon>
        <taxon>Betaproteobacteria</taxon>
        <taxon>Burkholderiales</taxon>
        <taxon>Sphaerotilaceae</taxon>
        <taxon>Rubrivivax</taxon>
    </lineage>
</organism>
<protein>
    <submittedName>
        <fullName evidence="2">Uncharacterized protein</fullName>
    </submittedName>
</protein>
<reference evidence="2" key="2">
    <citation type="submission" date="2013-02" db="EMBL/GenBank/DDBJ databases">
        <title>EmbRS an orphan two-component system to save Rubrivivax gelatinosus from drowning.</title>
        <authorList>
            <person name="Steunou A."/>
            <person name="Liotenberg S."/>
            <person name="Soler M."/>
            <person name="Briandet R."/>
            <person name="Barbe V."/>
            <person name="Astier C."/>
            <person name="Ouchane S."/>
        </authorList>
    </citation>
    <scope>NUCLEOTIDE SEQUENCE</scope>
    <source>
        <strain evidence="2">S1</strain>
    </source>
</reference>